<comment type="caution">
    <text evidence="2">The sequence shown here is derived from an EMBL/GenBank/DDBJ whole genome shotgun (WGS) entry which is preliminary data.</text>
</comment>
<dbReference type="SUPFAM" id="SSF54427">
    <property type="entry name" value="NTF2-like"/>
    <property type="match status" value="1"/>
</dbReference>
<accession>A0A919MZV5</accession>
<dbReference type="Pfam" id="PF14534">
    <property type="entry name" value="DUF4440"/>
    <property type="match status" value="1"/>
</dbReference>
<dbReference type="InterPro" id="IPR032710">
    <property type="entry name" value="NTF2-like_dom_sf"/>
</dbReference>
<evidence type="ECO:0000259" key="1">
    <source>
        <dbReference type="Pfam" id="PF14534"/>
    </source>
</evidence>
<dbReference type="NCBIfam" id="TIGR02246">
    <property type="entry name" value="SgcJ/EcaC family oxidoreductase"/>
    <property type="match status" value="1"/>
</dbReference>
<evidence type="ECO:0000313" key="3">
    <source>
        <dbReference type="Proteomes" id="UP000636960"/>
    </source>
</evidence>
<dbReference type="EMBL" id="BOMV01000065">
    <property type="protein sequence ID" value="GIE98810.1"/>
    <property type="molecule type" value="Genomic_DNA"/>
</dbReference>
<dbReference type="Gene3D" id="3.10.450.50">
    <property type="match status" value="1"/>
</dbReference>
<proteinExistence type="predicted"/>
<dbReference type="AlphaFoldDB" id="A0A919MZV5"/>
<feature type="domain" description="DUF4440" evidence="1">
    <location>
        <begin position="13"/>
        <end position="122"/>
    </location>
</feature>
<dbReference type="InterPro" id="IPR011944">
    <property type="entry name" value="Steroid_delta5-4_isomerase"/>
</dbReference>
<gene>
    <name evidence="2" type="ORF">Ari01nite_62750</name>
</gene>
<evidence type="ECO:0000313" key="2">
    <source>
        <dbReference type="EMBL" id="GIE98810.1"/>
    </source>
</evidence>
<name>A0A919MZV5_9ACTN</name>
<protein>
    <recommendedName>
        <fullName evidence="1">DUF4440 domain-containing protein</fullName>
    </recommendedName>
</protein>
<dbReference type="Proteomes" id="UP000636960">
    <property type="component" value="Unassembled WGS sequence"/>
</dbReference>
<dbReference type="RefSeq" id="WP_239163195.1">
    <property type="nucleotide sequence ID" value="NZ_BOMV01000065.1"/>
</dbReference>
<keyword evidence="3" id="KW-1185">Reference proteome</keyword>
<organism evidence="2 3">
    <name type="scientific">Paractinoplanes rishiriensis</name>
    <dbReference type="NCBI Taxonomy" id="1050105"/>
    <lineage>
        <taxon>Bacteria</taxon>
        <taxon>Bacillati</taxon>
        <taxon>Actinomycetota</taxon>
        <taxon>Actinomycetes</taxon>
        <taxon>Micromonosporales</taxon>
        <taxon>Micromonosporaceae</taxon>
        <taxon>Paractinoplanes</taxon>
    </lineage>
</organism>
<sequence length="157" mass="16708">MITDGGLGGAAARELYQQLLDAWNKRRADDFAALFAADALLVGFDGSQIPGNRVAEHLRPIFADHPTAKYVAKVRQLRPLGSDTTMLIAIAGMAPPGGTVLNPSANAVQTLLVEPSGNTWRIVLFQNTPAQYHGHPEVAAQHTAELQPFMTAGVLVA</sequence>
<reference evidence="2" key="1">
    <citation type="submission" date="2021-01" db="EMBL/GenBank/DDBJ databases">
        <title>Whole genome shotgun sequence of Actinoplanes rishiriensis NBRC 108556.</title>
        <authorList>
            <person name="Komaki H."/>
            <person name="Tamura T."/>
        </authorList>
    </citation>
    <scope>NUCLEOTIDE SEQUENCE</scope>
    <source>
        <strain evidence="2">NBRC 108556</strain>
    </source>
</reference>
<dbReference type="InterPro" id="IPR027843">
    <property type="entry name" value="DUF4440"/>
</dbReference>